<dbReference type="PROSITE" id="PS50850">
    <property type="entry name" value="MFS"/>
    <property type="match status" value="1"/>
</dbReference>
<dbReference type="AlphaFoldDB" id="A0A9N8VYE6"/>
<reference evidence="10" key="1">
    <citation type="submission" date="2021-06" db="EMBL/GenBank/DDBJ databases">
        <authorList>
            <person name="Kallberg Y."/>
            <person name="Tangrot J."/>
            <person name="Rosling A."/>
        </authorList>
    </citation>
    <scope>NUCLEOTIDE SEQUENCE</scope>
    <source>
        <strain evidence="10">IA702</strain>
    </source>
</reference>
<dbReference type="GO" id="GO:0006817">
    <property type="term" value="P:phosphate ion transport"/>
    <property type="evidence" value="ECO:0007669"/>
    <property type="project" value="UniProtKB-KW"/>
</dbReference>
<dbReference type="PROSITE" id="PS00216">
    <property type="entry name" value="SUGAR_TRANSPORT_1"/>
    <property type="match status" value="1"/>
</dbReference>
<dbReference type="Gene3D" id="1.20.1250.20">
    <property type="entry name" value="MFS general substrate transporter like domains"/>
    <property type="match status" value="2"/>
</dbReference>
<keyword evidence="5 8" id="KW-1133">Transmembrane helix</keyword>
<dbReference type="EMBL" id="CAJVPJ010000043">
    <property type="protein sequence ID" value="CAG8464685.1"/>
    <property type="molecule type" value="Genomic_DNA"/>
</dbReference>
<dbReference type="PANTHER" id="PTHR24064">
    <property type="entry name" value="SOLUTE CARRIER FAMILY 22 MEMBER"/>
    <property type="match status" value="1"/>
</dbReference>
<evidence type="ECO:0000256" key="3">
    <source>
        <dbReference type="ARBA" id="ARBA00022592"/>
    </source>
</evidence>
<feature type="transmembrane region" description="Helical" evidence="8">
    <location>
        <begin position="399"/>
        <end position="419"/>
    </location>
</feature>
<comment type="subcellular location">
    <subcellularLocation>
        <location evidence="1">Membrane</location>
        <topology evidence="1">Multi-pass membrane protein</topology>
    </subcellularLocation>
</comment>
<feature type="transmembrane region" description="Helical" evidence="8">
    <location>
        <begin position="500"/>
        <end position="518"/>
    </location>
</feature>
<evidence type="ECO:0000256" key="4">
    <source>
        <dbReference type="ARBA" id="ARBA00022692"/>
    </source>
</evidence>
<feature type="transmembrane region" description="Helical" evidence="8">
    <location>
        <begin position="165"/>
        <end position="185"/>
    </location>
</feature>
<feature type="transmembrane region" description="Helical" evidence="8">
    <location>
        <begin position="137"/>
        <end position="158"/>
    </location>
</feature>
<dbReference type="InterPro" id="IPR036259">
    <property type="entry name" value="MFS_trans_sf"/>
</dbReference>
<keyword evidence="3" id="KW-0592">Phosphate transport</keyword>
<feature type="region of interest" description="Disordered" evidence="7">
    <location>
        <begin position="1"/>
        <end position="22"/>
    </location>
</feature>
<dbReference type="InterPro" id="IPR020846">
    <property type="entry name" value="MFS_dom"/>
</dbReference>
<organism evidence="10 11">
    <name type="scientific">Paraglomus occultum</name>
    <dbReference type="NCBI Taxonomy" id="144539"/>
    <lineage>
        <taxon>Eukaryota</taxon>
        <taxon>Fungi</taxon>
        <taxon>Fungi incertae sedis</taxon>
        <taxon>Mucoromycota</taxon>
        <taxon>Glomeromycotina</taxon>
        <taxon>Glomeromycetes</taxon>
        <taxon>Paraglomerales</taxon>
        <taxon>Paraglomeraceae</taxon>
        <taxon>Paraglomus</taxon>
    </lineage>
</organism>
<evidence type="ECO:0000256" key="5">
    <source>
        <dbReference type="ARBA" id="ARBA00022989"/>
    </source>
</evidence>
<dbReference type="InterPro" id="IPR005829">
    <property type="entry name" value="Sugar_transporter_CS"/>
</dbReference>
<dbReference type="InterPro" id="IPR005828">
    <property type="entry name" value="MFS_sugar_transport-like"/>
</dbReference>
<dbReference type="Pfam" id="PF00083">
    <property type="entry name" value="Sugar_tr"/>
    <property type="match status" value="1"/>
</dbReference>
<evidence type="ECO:0000259" key="9">
    <source>
        <dbReference type="PROSITE" id="PS50850"/>
    </source>
</evidence>
<dbReference type="InterPro" id="IPR004738">
    <property type="entry name" value="Phos_permease"/>
</dbReference>
<proteinExistence type="predicted"/>
<keyword evidence="4 8" id="KW-0812">Transmembrane</keyword>
<dbReference type="CDD" id="cd17364">
    <property type="entry name" value="MFS_PhT"/>
    <property type="match status" value="1"/>
</dbReference>
<dbReference type="NCBIfam" id="TIGR00887">
    <property type="entry name" value="2A0109"/>
    <property type="match status" value="1"/>
</dbReference>
<feature type="transmembrane region" description="Helical" evidence="8">
    <location>
        <begin position="366"/>
        <end position="387"/>
    </location>
</feature>
<evidence type="ECO:0000313" key="11">
    <source>
        <dbReference type="Proteomes" id="UP000789572"/>
    </source>
</evidence>
<gene>
    <name evidence="10" type="ORF">POCULU_LOCUS739</name>
</gene>
<feature type="transmembrane region" description="Helical" evidence="8">
    <location>
        <begin position="75"/>
        <end position="93"/>
    </location>
</feature>
<dbReference type="PROSITE" id="PS00217">
    <property type="entry name" value="SUGAR_TRANSPORT_2"/>
    <property type="match status" value="1"/>
</dbReference>
<dbReference type="SUPFAM" id="SSF103473">
    <property type="entry name" value="MFS general substrate transporter"/>
    <property type="match status" value="1"/>
</dbReference>
<evidence type="ECO:0000256" key="1">
    <source>
        <dbReference type="ARBA" id="ARBA00004141"/>
    </source>
</evidence>
<keyword evidence="11" id="KW-1185">Reference proteome</keyword>
<feature type="transmembrane region" description="Helical" evidence="8">
    <location>
        <begin position="237"/>
        <end position="256"/>
    </location>
</feature>
<feature type="transmembrane region" description="Helical" evidence="8">
    <location>
        <begin position="105"/>
        <end position="125"/>
    </location>
</feature>
<sequence>MTSESTDDLEYPPPSPQSSRRRRSDMIYDVEDYLNEIESLDGKRRAILSEIDNADFGWFHIRTCIVSGVGFFTDAYDLFVINFVTAMLGYVYYQESKHIPTHLELGLKMSAAIGTFIGQLFFGWLADHLGRKRMYGLELMIMIVATVGSCLSANAFAANICGSLIFWRIILGLGIGGDYPMSAVITAEFATKARRGAMIAAVFAMQGFGILTAGVISVVVLSIYKENIYSDIRYIDYCWRIIIGFGAVPAAIALYFRLTIPETPRFTIDIERNVIQAADDVANIMKGKYRQKDDEVRELPFNPEVPKHSWKDFKAHFGKWENAKVLLGTSISWFMLDVAFYGVGLNNSIILDAIGFAASNDPFVSLWNISVGNIIITMIGTVPGYWFTVFFVDSLGRKFIQSMGFAVLTVLFVILGFAYKSIVSTSTALFITLFALAQFFQNFGPNSTTFIVPGEAFPTRYRSTCHGISAASGKLGAIISQVGFLQMKDIGGYNEFVDKVLLIFSLFTFLGFLVTFWIPETSKMSLEELSNEQQEGFIRGPIRSERKIRFEDNGTGVMEMASSSTGRTFDTEVKENNWGIAY</sequence>
<feature type="compositionally biased region" description="Acidic residues" evidence="7">
    <location>
        <begin position="1"/>
        <end position="10"/>
    </location>
</feature>
<feature type="domain" description="Major facilitator superfamily (MFS) profile" evidence="9">
    <location>
        <begin position="63"/>
        <end position="523"/>
    </location>
</feature>
<dbReference type="Proteomes" id="UP000789572">
    <property type="component" value="Unassembled WGS sequence"/>
</dbReference>
<evidence type="ECO:0000256" key="6">
    <source>
        <dbReference type="ARBA" id="ARBA00023136"/>
    </source>
</evidence>
<evidence type="ECO:0000256" key="8">
    <source>
        <dbReference type="SAM" id="Phobius"/>
    </source>
</evidence>
<feature type="transmembrane region" description="Helical" evidence="8">
    <location>
        <begin position="197"/>
        <end position="225"/>
    </location>
</feature>
<protein>
    <submittedName>
        <fullName evidence="10">8444_t:CDS:1</fullName>
    </submittedName>
</protein>
<keyword evidence="2" id="KW-0813">Transport</keyword>
<evidence type="ECO:0000256" key="7">
    <source>
        <dbReference type="SAM" id="MobiDB-lite"/>
    </source>
</evidence>
<dbReference type="OrthoDB" id="433512at2759"/>
<dbReference type="GO" id="GO:0005315">
    <property type="term" value="F:phosphate transmembrane transporter activity"/>
    <property type="evidence" value="ECO:0007669"/>
    <property type="project" value="InterPro"/>
</dbReference>
<evidence type="ECO:0000313" key="10">
    <source>
        <dbReference type="EMBL" id="CAG8464685.1"/>
    </source>
</evidence>
<keyword evidence="6 8" id="KW-0472">Membrane</keyword>
<evidence type="ECO:0000256" key="2">
    <source>
        <dbReference type="ARBA" id="ARBA00022448"/>
    </source>
</evidence>
<dbReference type="GO" id="GO:0016020">
    <property type="term" value="C:membrane"/>
    <property type="evidence" value="ECO:0007669"/>
    <property type="project" value="UniProtKB-SubCell"/>
</dbReference>
<accession>A0A9N8VYE6</accession>
<comment type="caution">
    <text evidence="10">The sequence shown here is derived from an EMBL/GenBank/DDBJ whole genome shotgun (WGS) entry which is preliminary data.</text>
</comment>
<name>A0A9N8VYE6_9GLOM</name>
<feature type="transmembrane region" description="Helical" evidence="8">
    <location>
        <begin position="331"/>
        <end position="354"/>
    </location>
</feature>